<evidence type="ECO:0000256" key="1">
    <source>
        <dbReference type="SAM" id="MobiDB-lite"/>
    </source>
</evidence>
<dbReference type="Pfam" id="PF18759">
    <property type="entry name" value="Plavaka"/>
    <property type="match status" value="1"/>
</dbReference>
<dbReference type="EMBL" id="JANIEX010000800">
    <property type="protein sequence ID" value="KAJ3563065.1"/>
    <property type="molecule type" value="Genomic_DNA"/>
</dbReference>
<evidence type="ECO:0000313" key="2">
    <source>
        <dbReference type="EMBL" id="KAJ3563065.1"/>
    </source>
</evidence>
<proteinExistence type="predicted"/>
<dbReference type="AlphaFoldDB" id="A0AAD5VL14"/>
<dbReference type="Proteomes" id="UP001213000">
    <property type="component" value="Unassembled WGS sequence"/>
</dbReference>
<name>A0AAD5VL14_9AGAR</name>
<sequence>MNATAPPEMAHYKQVKHFRKRLILSNSAVRQPLPTFGKAPWEGRKKSERPQRPSRSATTPAIQTTTNVHLAPTRSFSNVASSSATTPPPPAIADTRSRPADKEPPDIRVEYHPKSHRPPLESILEEFRPPNPTPSFFPEGTTAWSPFKTMSEYQFAQIVLEGSLNRRQTTMLCELYQRCLSGKDTFGFHNAGDLERVMKDVGTVMPSVQERTMTSSFNNLSIEYDFWFTDLWEWAMHLVRSPILASDFTWDAEKLYKYEGDHYVRFYDEPWTADRWHDVQTELPDGAQPLCFILYADKTKLSPFNPQMGYPVMARLANLPAHIRNGNGHGGSYVVGWLPIVEGDEDQKGTKGYVDLKRVVWHDCFIKLLEALAERKNGEHVDCGDRIKRFLFPIILILSADYEEQSIMALIRGYQGSYPCPICLIPAKQQHEITKRHPLRTQEQSKEAVVGASRASTKQDAEKILKEKSLRPVNNAFWTLPHSDPHRALTFDRMHNNAHGLGGKHLWPLLQVTLAQLPAARSKMAVVDERVKNAPRFRDLQHFNKVIDTHFTDATKFETIVKLSLFVTHDLFPKSTECEGYLLLRLIRHYLNIDMYAALNVHTDDTIAAGEKELQLFEECLTEYMSQTASDEHRKVWEFIKLHMLSHLFPDIRSKGVTKNANTQPSESKHRELKKAWAKTNFRNIEGQILRKTGQADAMNLIRARIDATEDAKNPSKTQPRQFKEGTEFDRIDLGSPCAPATFSDAEQNHGGIISFQELDSQVNAFLNAQPSLSAKKLPGEDQYVQDYFPYTEYQFLKVHYASIVDWRGETDYLRCSEEFHNCARYDSIIYNSDGQMQFGELQMVFTIKLRRDDQSDYIIPLCLIRPYEQLTTSGSTRSQKDRDLQFIRLKKKGLKESEVIFAESIERGIVAFPSYDSRAGDEYIIFDVLDPDLFIRLRELAVQ</sequence>
<accession>A0AAD5VL14</accession>
<feature type="compositionally biased region" description="Basic and acidic residues" evidence="1">
    <location>
        <begin position="41"/>
        <end position="51"/>
    </location>
</feature>
<feature type="compositionally biased region" description="Polar residues" evidence="1">
    <location>
        <begin position="53"/>
        <end position="79"/>
    </location>
</feature>
<organism evidence="2 3">
    <name type="scientific">Leucocoprinus birnbaumii</name>
    <dbReference type="NCBI Taxonomy" id="56174"/>
    <lineage>
        <taxon>Eukaryota</taxon>
        <taxon>Fungi</taxon>
        <taxon>Dikarya</taxon>
        <taxon>Basidiomycota</taxon>
        <taxon>Agaricomycotina</taxon>
        <taxon>Agaricomycetes</taxon>
        <taxon>Agaricomycetidae</taxon>
        <taxon>Agaricales</taxon>
        <taxon>Agaricineae</taxon>
        <taxon>Agaricaceae</taxon>
        <taxon>Leucocoprinus</taxon>
    </lineage>
</organism>
<evidence type="ECO:0000313" key="3">
    <source>
        <dbReference type="Proteomes" id="UP001213000"/>
    </source>
</evidence>
<reference evidence="2" key="1">
    <citation type="submission" date="2022-07" db="EMBL/GenBank/DDBJ databases">
        <title>Genome Sequence of Leucocoprinus birnbaumii.</title>
        <authorList>
            <person name="Buettner E."/>
        </authorList>
    </citation>
    <scope>NUCLEOTIDE SEQUENCE</scope>
    <source>
        <strain evidence="2">VT141</strain>
    </source>
</reference>
<protein>
    <submittedName>
        <fullName evidence="2">Uncharacterized protein</fullName>
    </submittedName>
</protein>
<gene>
    <name evidence="2" type="ORF">NP233_g9182</name>
</gene>
<keyword evidence="3" id="KW-1185">Reference proteome</keyword>
<feature type="region of interest" description="Disordered" evidence="1">
    <location>
        <begin position="26"/>
        <end position="114"/>
    </location>
</feature>
<comment type="caution">
    <text evidence="2">The sequence shown here is derived from an EMBL/GenBank/DDBJ whole genome shotgun (WGS) entry which is preliminary data.</text>
</comment>
<feature type="compositionally biased region" description="Basic and acidic residues" evidence="1">
    <location>
        <begin position="95"/>
        <end position="113"/>
    </location>
</feature>
<dbReference type="InterPro" id="IPR041078">
    <property type="entry name" value="Plavaka"/>
</dbReference>